<sequence>MTPALLDITVAARSAVDSRTADSVEWSGSLTGASATIRAIESALADRAVAVVALLALVGCWVGAIAGAHVLARIAART</sequence>
<keyword evidence="1" id="KW-0812">Transmembrane</keyword>
<reference evidence="2 3" key="1">
    <citation type="journal article" date="2019" name="Int. J. Syst. Evol. Microbiol.">
        <title>The Global Catalogue of Microorganisms (GCM) 10K type strain sequencing project: providing services to taxonomists for standard genome sequencing and annotation.</title>
        <authorList>
            <consortium name="The Broad Institute Genomics Platform"/>
            <consortium name="The Broad Institute Genome Sequencing Center for Infectious Disease"/>
            <person name="Wu L."/>
            <person name="Ma J."/>
        </authorList>
    </citation>
    <scope>NUCLEOTIDE SEQUENCE [LARGE SCALE GENOMIC DNA]</scope>
    <source>
        <strain evidence="2 3">Y73</strain>
    </source>
</reference>
<dbReference type="RefSeq" id="WP_379769285.1">
    <property type="nucleotide sequence ID" value="NZ_JBHSXI010000012.1"/>
</dbReference>
<dbReference type="Proteomes" id="UP001596333">
    <property type="component" value="Unassembled WGS sequence"/>
</dbReference>
<feature type="transmembrane region" description="Helical" evidence="1">
    <location>
        <begin position="48"/>
        <end position="72"/>
    </location>
</feature>
<name>A0ABD5US22_9EURY</name>
<keyword evidence="3" id="KW-1185">Reference proteome</keyword>
<evidence type="ECO:0000313" key="3">
    <source>
        <dbReference type="Proteomes" id="UP001596333"/>
    </source>
</evidence>
<dbReference type="AlphaFoldDB" id="A0ABD5US22"/>
<protein>
    <submittedName>
        <fullName evidence="2">Uncharacterized protein</fullName>
    </submittedName>
</protein>
<organism evidence="2 3">
    <name type="scientific">Halorubrum trueperi</name>
    <dbReference type="NCBI Taxonomy" id="2004704"/>
    <lineage>
        <taxon>Archaea</taxon>
        <taxon>Methanobacteriati</taxon>
        <taxon>Methanobacteriota</taxon>
        <taxon>Stenosarchaea group</taxon>
        <taxon>Halobacteria</taxon>
        <taxon>Halobacteriales</taxon>
        <taxon>Haloferacaceae</taxon>
        <taxon>Halorubrum</taxon>
    </lineage>
</organism>
<keyword evidence="1" id="KW-0472">Membrane</keyword>
<evidence type="ECO:0000313" key="2">
    <source>
        <dbReference type="EMBL" id="MFC6889721.1"/>
    </source>
</evidence>
<keyword evidence="1" id="KW-1133">Transmembrane helix</keyword>
<evidence type="ECO:0000256" key="1">
    <source>
        <dbReference type="SAM" id="Phobius"/>
    </source>
</evidence>
<comment type="caution">
    <text evidence="2">The sequence shown here is derived from an EMBL/GenBank/DDBJ whole genome shotgun (WGS) entry which is preliminary data.</text>
</comment>
<proteinExistence type="predicted"/>
<gene>
    <name evidence="2" type="ORF">ACFQEY_11940</name>
</gene>
<accession>A0ABD5US22</accession>
<dbReference type="EMBL" id="JBHSXI010000012">
    <property type="protein sequence ID" value="MFC6889721.1"/>
    <property type="molecule type" value="Genomic_DNA"/>
</dbReference>